<keyword evidence="4" id="KW-1185">Reference proteome</keyword>
<dbReference type="InterPro" id="IPR011009">
    <property type="entry name" value="Kinase-like_dom_sf"/>
</dbReference>
<evidence type="ECO:0000313" key="3">
    <source>
        <dbReference type="EMBL" id="OZG65116.1"/>
    </source>
</evidence>
<organism evidence="3 4">
    <name type="scientific">Bifidobacterium aquikefiri</name>
    <dbReference type="NCBI Taxonomy" id="1653207"/>
    <lineage>
        <taxon>Bacteria</taxon>
        <taxon>Bacillati</taxon>
        <taxon>Actinomycetota</taxon>
        <taxon>Actinomycetes</taxon>
        <taxon>Bifidobacteriales</taxon>
        <taxon>Bifidobacteriaceae</taxon>
        <taxon>Bifidobacterium</taxon>
    </lineage>
</organism>
<sequence length="426" mass="48227">MISAAQQHFNELPLERQKAHFFDVASRALSRWGYDVQSCEVTLLNLTENATFRIDGHRSESGLDQRFVMRVHRLDYAQSDSIEVELQWIEELRKITELRLATPIPGLDGNCIQSIDCPDIGTQRNVVCFTFVSGSAPRDSTDDTESLSKLMLRLASMPDSLTIPLTRGAAMLYDAIGTRGKFNIATTAGGNATALSPNDERLYRSIGAIAAILRRDSLSWTPTHRADIAHRIEWNWDATFGEQWNNFYGSHYWDIDSMLSRHDIEAIDRCRDLMKRRLKVFGTSPERYGIIHSDLRPANLLDDDGNLAVLDFDDCGMGWYMTDIAGIVGFMEHRPDLPAVLDAIVRGYRTVYPLDEQEEREIPTFIMIRRIGLFESLLYHMTNADPGSNEATTITPELVAFVGKGTAILARKYVRHHRLDDRSGAR</sequence>
<evidence type="ECO:0000256" key="1">
    <source>
        <dbReference type="ARBA" id="ARBA00038240"/>
    </source>
</evidence>
<dbReference type="OrthoDB" id="241498at2"/>
<protein>
    <submittedName>
        <fullName evidence="3">Aminoglycoside phosphotransferase</fullName>
    </submittedName>
</protein>
<dbReference type="InterPro" id="IPR002575">
    <property type="entry name" value="Aminoglycoside_PTrfase"/>
</dbReference>
<dbReference type="AlphaFoldDB" id="A0A261G2B3"/>
<dbReference type="PANTHER" id="PTHR21064:SF6">
    <property type="entry name" value="AMINOGLYCOSIDE PHOSPHOTRANSFERASE DOMAIN-CONTAINING PROTEIN"/>
    <property type="match status" value="1"/>
</dbReference>
<dbReference type="RefSeq" id="WP_158215690.1">
    <property type="nucleotide sequence ID" value="NZ_JBDNSG010000015.1"/>
</dbReference>
<dbReference type="Proteomes" id="UP000216451">
    <property type="component" value="Unassembled WGS sequence"/>
</dbReference>
<feature type="domain" description="Aminoglycoside phosphotransferase" evidence="2">
    <location>
        <begin position="264"/>
        <end position="352"/>
    </location>
</feature>
<dbReference type="EMBL" id="MWXA01000009">
    <property type="protein sequence ID" value="OZG65116.1"/>
    <property type="molecule type" value="Genomic_DNA"/>
</dbReference>
<name>A0A261G2B3_9BIFI</name>
<comment type="caution">
    <text evidence="3">The sequence shown here is derived from an EMBL/GenBank/DDBJ whole genome shotgun (WGS) entry which is preliminary data.</text>
</comment>
<dbReference type="GeneID" id="98296502"/>
<dbReference type="PANTHER" id="PTHR21064">
    <property type="entry name" value="AMINOGLYCOSIDE PHOSPHOTRANSFERASE DOMAIN-CONTAINING PROTEIN-RELATED"/>
    <property type="match status" value="1"/>
</dbReference>
<dbReference type="GO" id="GO:0009088">
    <property type="term" value="P:threonine biosynthetic process"/>
    <property type="evidence" value="ECO:0007669"/>
    <property type="project" value="TreeGrafter"/>
</dbReference>
<proteinExistence type="inferred from homology"/>
<gene>
    <name evidence="3" type="ORF">BAQU_1856</name>
</gene>
<dbReference type="Gene3D" id="3.90.1200.10">
    <property type="match status" value="1"/>
</dbReference>
<dbReference type="Pfam" id="PF01636">
    <property type="entry name" value="APH"/>
    <property type="match status" value="1"/>
</dbReference>
<dbReference type="GO" id="GO:0004413">
    <property type="term" value="F:homoserine kinase activity"/>
    <property type="evidence" value="ECO:0007669"/>
    <property type="project" value="TreeGrafter"/>
</dbReference>
<keyword evidence="3" id="KW-0808">Transferase</keyword>
<reference evidence="3 4" key="1">
    <citation type="journal article" date="2017" name="BMC Genomics">
        <title>Comparative genomic and phylogenomic analyses of the Bifidobacteriaceae family.</title>
        <authorList>
            <person name="Lugli G.A."/>
            <person name="Milani C."/>
            <person name="Turroni F."/>
            <person name="Duranti S."/>
            <person name="Mancabelli L."/>
            <person name="Mangifesta M."/>
            <person name="Ferrario C."/>
            <person name="Modesto M."/>
            <person name="Mattarelli P."/>
            <person name="Jiri K."/>
            <person name="van Sinderen D."/>
            <person name="Ventura M."/>
        </authorList>
    </citation>
    <scope>NUCLEOTIDE SEQUENCE [LARGE SCALE GENOMIC DNA]</scope>
    <source>
        <strain evidence="3 4">LMG 28769</strain>
    </source>
</reference>
<accession>A0A261G2B3</accession>
<comment type="similarity">
    <text evidence="1">Belongs to the pseudomonas-type ThrB family.</text>
</comment>
<evidence type="ECO:0000259" key="2">
    <source>
        <dbReference type="Pfam" id="PF01636"/>
    </source>
</evidence>
<evidence type="ECO:0000313" key="4">
    <source>
        <dbReference type="Proteomes" id="UP000216451"/>
    </source>
</evidence>
<dbReference type="InterPro" id="IPR050249">
    <property type="entry name" value="Pseudomonas-type_ThrB"/>
</dbReference>
<dbReference type="SUPFAM" id="SSF56112">
    <property type="entry name" value="Protein kinase-like (PK-like)"/>
    <property type="match status" value="1"/>
</dbReference>